<comment type="caution">
    <text evidence="1">The sequence shown here is derived from an EMBL/GenBank/DDBJ whole genome shotgun (WGS) entry which is preliminary data.</text>
</comment>
<proteinExistence type="predicted"/>
<organism evidence="1 2">
    <name type="scientific">Araneus ventricosus</name>
    <name type="common">Orbweaver spider</name>
    <name type="synonym">Epeira ventricosa</name>
    <dbReference type="NCBI Taxonomy" id="182803"/>
    <lineage>
        <taxon>Eukaryota</taxon>
        <taxon>Metazoa</taxon>
        <taxon>Ecdysozoa</taxon>
        <taxon>Arthropoda</taxon>
        <taxon>Chelicerata</taxon>
        <taxon>Arachnida</taxon>
        <taxon>Araneae</taxon>
        <taxon>Araneomorphae</taxon>
        <taxon>Entelegynae</taxon>
        <taxon>Araneoidea</taxon>
        <taxon>Araneidae</taxon>
        <taxon>Araneus</taxon>
    </lineage>
</organism>
<reference evidence="1 2" key="1">
    <citation type="journal article" date="2019" name="Sci. Rep.">
        <title>Orb-weaving spider Araneus ventricosus genome elucidates the spidroin gene catalogue.</title>
        <authorList>
            <person name="Kono N."/>
            <person name="Nakamura H."/>
            <person name="Ohtoshi R."/>
            <person name="Moran D.A.P."/>
            <person name="Shinohara A."/>
            <person name="Yoshida Y."/>
            <person name="Fujiwara M."/>
            <person name="Mori M."/>
            <person name="Tomita M."/>
            <person name="Arakawa K."/>
        </authorList>
    </citation>
    <scope>NUCLEOTIDE SEQUENCE [LARGE SCALE GENOMIC DNA]</scope>
</reference>
<dbReference type="OrthoDB" id="6774905at2759"/>
<dbReference type="AlphaFoldDB" id="A0A4Y2Q6N4"/>
<evidence type="ECO:0000313" key="2">
    <source>
        <dbReference type="Proteomes" id="UP000499080"/>
    </source>
</evidence>
<dbReference type="EMBL" id="BGPR01013257">
    <property type="protein sequence ID" value="GBN59845.1"/>
    <property type="molecule type" value="Genomic_DNA"/>
</dbReference>
<protein>
    <submittedName>
        <fullName evidence="1">Uncharacterized protein</fullName>
    </submittedName>
</protein>
<evidence type="ECO:0000313" key="1">
    <source>
        <dbReference type="EMBL" id="GBN59845.1"/>
    </source>
</evidence>
<sequence>MVDALKTEENDEPLKRAPVDLNVFLKKALNYFISTKTRRYFKILDLPEFLIFLNVPSGFLEKDVTEWKEDESYEKSKAIVDSLRKGNNVVERGVVLMELY</sequence>
<dbReference type="Proteomes" id="UP000499080">
    <property type="component" value="Unassembled WGS sequence"/>
</dbReference>
<name>A0A4Y2Q6N4_ARAVE</name>
<keyword evidence="2" id="KW-1185">Reference proteome</keyword>
<gene>
    <name evidence="1" type="ORF">AVEN_208297_1</name>
</gene>
<accession>A0A4Y2Q6N4</accession>